<organism evidence="3 4">
    <name type="scientific">Hebeloma cylindrosporum</name>
    <dbReference type="NCBI Taxonomy" id="76867"/>
    <lineage>
        <taxon>Eukaryota</taxon>
        <taxon>Fungi</taxon>
        <taxon>Dikarya</taxon>
        <taxon>Basidiomycota</taxon>
        <taxon>Agaricomycotina</taxon>
        <taxon>Agaricomycetes</taxon>
        <taxon>Agaricomycetidae</taxon>
        <taxon>Agaricales</taxon>
        <taxon>Agaricineae</taxon>
        <taxon>Hymenogastraceae</taxon>
        <taxon>Hebeloma</taxon>
    </lineage>
</organism>
<reference evidence="3 4" key="1">
    <citation type="submission" date="2014-04" db="EMBL/GenBank/DDBJ databases">
        <authorList>
            <consortium name="DOE Joint Genome Institute"/>
            <person name="Kuo A."/>
            <person name="Gay G."/>
            <person name="Dore J."/>
            <person name="Kohler A."/>
            <person name="Nagy L.G."/>
            <person name="Floudas D."/>
            <person name="Copeland A."/>
            <person name="Barry K.W."/>
            <person name="Cichocki N."/>
            <person name="Veneault-Fourrey C."/>
            <person name="LaButti K."/>
            <person name="Lindquist E.A."/>
            <person name="Lipzen A."/>
            <person name="Lundell T."/>
            <person name="Morin E."/>
            <person name="Murat C."/>
            <person name="Sun H."/>
            <person name="Tunlid A."/>
            <person name="Henrissat B."/>
            <person name="Grigoriev I.V."/>
            <person name="Hibbett D.S."/>
            <person name="Martin F."/>
            <person name="Nordberg H.P."/>
            <person name="Cantor M.N."/>
            <person name="Hua S.X."/>
        </authorList>
    </citation>
    <scope>NUCLEOTIDE SEQUENCE [LARGE SCALE GENOMIC DNA]</scope>
    <source>
        <strain evidence="4">h7</strain>
    </source>
</reference>
<feature type="transmembrane region" description="Helical" evidence="2">
    <location>
        <begin position="18"/>
        <end position="36"/>
    </location>
</feature>
<reference evidence="4" key="2">
    <citation type="submission" date="2015-01" db="EMBL/GenBank/DDBJ databases">
        <title>Evolutionary Origins and Diversification of the Mycorrhizal Mutualists.</title>
        <authorList>
            <consortium name="DOE Joint Genome Institute"/>
            <consortium name="Mycorrhizal Genomics Consortium"/>
            <person name="Kohler A."/>
            <person name="Kuo A."/>
            <person name="Nagy L.G."/>
            <person name="Floudas D."/>
            <person name="Copeland A."/>
            <person name="Barry K.W."/>
            <person name="Cichocki N."/>
            <person name="Veneault-Fourrey C."/>
            <person name="LaButti K."/>
            <person name="Lindquist E.A."/>
            <person name="Lipzen A."/>
            <person name="Lundell T."/>
            <person name="Morin E."/>
            <person name="Murat C."/>
            <person name="Riley R."/>
            <person name="Ohm R."/>
            <person name="Sun H."/>
            <person name="Tunlid A."/>
            <person name="Henrissat B."/>
            <person name="Grigoriev I.V."/>
            <person name="Hibbett D.S."/>
            <person name="Martin F."/>
        </authorList>
    </citation>
    <scope>NUCLEOTIDE SEQUENCE [LARGE SCALE GENOMIC DNA]</scope>
    <source>
        <strain evidence="4">h7</strain>
    </source>
</reference>
<keyword evidence="2" id="KW-1133">Transmembrane helix</keyword>
<keyword evidence="4" id="KW-1185">Reference proteome</keyword>
<dbReference type="Proteomes" id="UP000053424">
    <property type="component" value="Unassembled WGS sequence"/>
</dbReference>
<evidence type="ECO:0000256" key="2">
    <source>
        <dbReference type="SAM" id="Phobius"/>
    </source>
</evidence>
<protein>
    <submittedName>
        <fullName evidence="3">Uncharacterized protein</fullName>
    </submittedName>
</protein>
<sequence>MGVLNGYPYFRSPEGKRMAAIVAGVTVLAYVTMIGIRGDVARSEGNAGNDNGQGYDAIGAVREAERRVQGKHVDMRGKDMSAPKWV</sequence>
<gene>
    <name evidence="3" type="ORF">M413DRAFT_440524</name>
</gene>
<evidence type="ECO:0000313" key="4">
    <source>
        <dbReference type="Proteomes" id="UP000053424"/>
    </source>
</evidence>
<dbReference type="HOGENOM" id="CLU_2498118_0_0_1"/>
<dbReference type="OrthoDB" id="2941385at2759"/>
<evidence type="ECO:0000313" key="3">
    <source>
        <dbReference type="EMBL" id="KIM46967.1"/>
    </source>
</evidence>
<accession>A0A0C2Z1A4</accession>
<dbReference type="EMBL" id="KN831770">
    <property type="protein sequence ID" value="KIM46967.1"/>
    <property type="molecule type" value="Genomic_DNA"/>
</dbReference>
<keyword evidence="2" id="KW-0472">Membrane</keyword>
<dbReference type="AlphaFoldDB" id="A0A0C2Z1A4"/>
<keyword evidence="2" id="KW-0812">Transmembrane</keyword>
<evidence type="ECO:0000256" key="1">
    <source>
        <dbReference type="SAM" id="MobiDB-lite"/>
    </source>
</evidence>
<name>A0A0C2Z1A4_HEBCY</name>
<feature type="region of interest" description="Disordered" evidence="1">
    <location>
        <begin position="67"/>
        <end position="86"/>
    </location>
</feature>
<proteinExistence type="predicted"/>